<dbReference type="STRING" id="1280946.HY29_07330"/>
<sequence length="628" mass="69144">MFASLISKSGKTFRPLLAGLTALPLLVMCAPPVDDAGTPRRIARQVDQMLTSIAQTELAGDPELATRLGLSKDTAGYEFNAYLTDRSQAAYERMRVTRLETLEALLAAPRPAAGGDQARHLDTVIHAYETAETLFVAGHGQTGLGHAYPYVADHMRGAYIDIPDLMTRSHPVNTAQEARDYVARLSQIAPTLQDERRRLEADARSGIVPPVFILERMQTLAEEAGAGPAEEHVLVTTLENLMGGPEDLTEEERDRLLEMATGLVRDEVLPAYSDYGTALEKMKENAPQEPGVWQLPDGESYYDAALQAYTYEGMTAEALHAQGIAEVERLSGELMQALEAQGYTEGTLAERLAALTAEEGQLYEDTPEGREALLARLRQHLAEAQATTGDVMPYMPRTAVIVRAVPDFLQSSAPSAFYSAAPANGSAPAQFEINLGDMTAWPDFTLATLVYHETIPGHHLESAITAERANLPLIRQMIWNVAYGEGWGVYSEVLADDLGLYDEDPLGRIGYLQSMLFRAARLVADTGVHEMRWTRQDAIDYLTETTGLPRAAMAQEVDRYTVWPGQAAAYWVGAKRILDLRERAERVLGPDFDLKAFHQIVLSGGPRPLSILEDDVERWYIEKLNASK</sequence>
<comment type="caution">
    <text evidence="1">The sequence shown here is derived from an EMBL/GenBank/DDBJ whole genome shotgun (WGS) entry which is preliminary data.</text>
</comment>
<dbReference type="PANTHER" id="PTHR33361:SF2">
    <property type="entry name" value="DUF885 DOMAIN-CONTAINING PROTEIN"/>
    <property type="match status" value="1"/>
</dbReference>
<evidence type="ECO:0008006" key="3">
    <source>
        <dbReference type="Google" id="ProtNLM"/>
    </source>
</evidence>
<dbReference type="OrthoDB" id="7937304at2"/>
<dbReference type="eggNOG" id="COG4805">
    <property type="taxonomic scope" value="Bacteria"/>
</dbReference>
<protein>
    <recommendedName>
        <fullName evidence="3">Tat pathway signal protein</fullName>
    </recommendedName>
</protein>
<evidence type="ECO:0000313" key="1">
    <source>
        <dbReference type="EMBL" id="KCZ50568.1"/>
    </source>
</evidence>
<proteinExistence type="predicted"/>
<dbReference type="Proteomes" id="UP000027037">
    <property type="component" value="Unassembled WGS sequence"/>
</dbReference>
<name>A0A062TYK0_9PROT</name>
<evidence type="ECO:0000313" key="2">
    <source>
        <dbReference type="Proteomes" id="UP000027037"/>
    </source>
</evidence>
<dbReference type="EMBL" id="AWFF01000109">
    <property type="protein sequence ID" value="KCZ50568.1"/>
    <property type="molecule type" value="Genomic_DNA"/>
</dbReference>
<dbReference type="RefSeq" id="WP_034799807.1">
    <property type="nucleotide sequence ID" value="NZ_AWFF01000109.1"/>
</dbReference>
<dbReference type="PANTHER" id="PTHR33361">
    <property type="entry name" value="GLR0591 PROTEIN"/>
    <property type="match status" value="1"/>
</dbReference>
<reference evidence="1 2" key="1">
    <citation type="journal article" date="2014" name="Antonie Van Leeuwenhoek">
        <title>Hyphomonas beringensis sp. nov. and Hyphomonas chukchiensis sp. nov., isolated from surface seawater of the Bering Sea and Chukchi Sea.</title>
        <authorList>
            <person name="Li C."/>
            <person name="Lai Q."/>
            <person name="Li G."/>
            <person name="Dong C."/>
            <person name="Wang J."/>
            <person name="Liao Y."/>
            <person name="Shao Z."/>
        </authorList>
    </citation>
    <scope>NUCLEOTIDE SEQUENCE [LARGE SCALE GENOMIC DNA]</scope>
    <source>
        <strain evidence="1 2">25B14_1</strain>
    </source>
</reference>
<gene>
    <name evidence="1" type="ORF">HY29_07330</name>
</gene>
<organism evidence="1 2">
    <name type="scientific">Hyphomonas beringensis</name>
    <dbReference type="NCBI Taxonomy" id="1280946"/>
    <lineage>
        <taxon>Bacteria</taxon>
        <taxon>Pseudomonadati</taxon>
        <taxon>Pseudomonadota</taxon>
        <taxon>Alphaproteobacteria</taxon>
        <taxon>Hyphomonadales</taxon>
        <taxon>Hyphomonadaceae</taxon>
        <taxon>Hyphomonas</taxon>
    </lineage>
</organism>
<keyword evidence="2" id="KW-1185">Reference proteome</keyword>
<accession>A0A062TYK0</accession>
<dbReference type="Pfam" id="PF05960">
    <property type="entry name" value="DUF885"/>
    <property type="match status" value="1"/>
</dbReference>
<dbReference type="InterPro" id="IPR010281">
    <property type="entry name" value="DUF885"/>
</dbReference>
<dbReference type="AlphaFoldDB" id="A0A062TYK0"/>
<dbReference type="PATRIC" id="fig|1280946.3.peg.3568"/>